<reference evidence="11 13" key="2">
    <citation type="submission" date="2017-10" db="EMBL/GenBank/DDBJ databases">
        <title>Biodiversity and function of Thalassospira species in the particle-attached aromatic-hydrocarbon-degrading consortia from the surface seawater of the China South Sea.</title>
        <authorList>
            <person name="Dong C."/>
            <person name="Liu R."/>
            <person name="Shao Z."/>
        </authorList>
    </citation>
    <scope>NUCLEOTIDE SEQUENCE [LARGE SCALE GENOMIC DNA]</scope>
    <source>
        <strain evidence="11 13">CSC3H3</strain>
    </source>
</reference>
<evidence type="ECO:0000256" key="9">
    <source>
        <dbReference type="RuleBase" id="RU363032"/>
    </source>
</evidence>
<evidence type="ECO:0000313" key="13">
    <source>
        <dbReference type="Proteomes" id="UP000233458"/>
    </source>
</evidence>
<dbReference type="OrthoDB" id="9814550at2"/>
<dbReference type="InterPro" id="IPR043429">
    <property type="entry name" value="ArtM/GltK/GlnP/TcyL/YhdX-like"/>
</dbReference>
<sequence length="241" mass="26851">MDFPFMYEALMRLLPGIPMTLQLAFIASGFGVFFALAAALMQLSRSVILRSIADFYVFCIRGTPLLIQIFLIYYGMGQFDFIRHSFMWPILREPYWCAIFALMFNTGAYGSQIVRGGLLSVPRGQIEAARSCGMSSVMIYRRIILPLAIRQALPAYGNEVILLLKATSLASIITLMEITGLAAKMISETYRVVEVFLVAGSLYLLINFILSRAVAVLEKRLMRHVAAERPTSTRIAARGAA</sequence>
<dbReference type="PANTHER" id="PTHR30614:SF10">
    <property type="entry name" value="ARGININE ABC TRANSPORTER PERMEASE PROTEIN ARTM"/>
    <property type="match status" value="1"/>
</dbReference>
<keyword evidence="5" id="KW-0997">Cell inner membrane</keyword>
<dbReference type="PANTHER" id="PTHR30614">
    <property type="entry name" value="MEMBRANE COMPONENT OF AMINO ACID ABC TRANSPORTER"/>
    <property type="match status" value="1"/>
</dbReference>
<keyword evidence="13" id="KW-1185">Reference proteome</keyword>
<dbReference type="PROSITE" id="PS50928">
    <property type="entry name" value="ABC_TM1"/>
    <property type="match status" value="1"/>
</dbReference>
<name>A0A2N3KC27_9PROT</name>
<dbReference type="EMBL" id="CP024199">
    <property type="protein sequence ID" value="AUG55154.1"/>
    <property type="molecule type" value="Genomic_DNA"/>
</dbReference>
<evidence type="ECO:0000256" key="7">
    <source>
        <dbReference type="ARBA" id="ARBA00022989"/>
    </source>
</evidence>
<feature type="transmembrane region" description="Helical" evidence="9">
    <location>
        <begin position="195"/>
        <end position="215"/>
    </location>
</feature>
<dbReference type="GO" id="GO:0043190">
    <property type="term" value="C:ATP-binding cassette (ABC) transporter complex"/>
    <property type="evidence" value="ECO:0007669"/>
    <property type="project" value="InterPro"/>
</dbReference>
<comment type="similarity">
    <text evidence="2">Belongs to the binding-protein-dependent transport system permease family. HisMQ subfamily.</text>
</comment>
<feature type="transmembrane region" description="Helical" evidence="9">
    <location>
        <begin position="95"/>
        <end position="114"/>
    </location>
</feature>
<dbReference type="AlphaFoldDB" id="A0A2N3KC27"/>
<feature type="domain" description="ABC transmembrane type-1" evidence="10">
    <location>
        <begin position="17"/>
        <end position="214"/>
    </location>
</feature>
<evidence type="ECO:0000256" key="4">
    <source>
        <dbReference type="ARBA" id="ARBA00022475"/>
    </source>
</evidence>
<dbReference type="EMBL" id="NWTK01000026">
    <property type="protein sequence ID" value="PKR48013.1"/>
    <property type="molecule type" value="Genomic_DNA"/>
</dbReference>
<feature type="transmembrane region" description="Helical" evidence="9">
    <location>
        <begin position="160"/>
        <end position="183"/>
    </location>
</feature>
<dbReference type="CDD" id="cd06261">
    <property type="entry name" value="TM_PBP2"/>
    <property type="match status" value="1"/>
</dbReference>
<dbReference type="InterPro" id="IPR035906">
    <property type="entry name" value="MetI-like_sf"/>
</dbReference>
<keyword evidence="7 9" id="KW-1133">Transmembrane helix</keyword>
<evidence type="ECO:0000313" key="12">
    <source>
        <dbReference type="EMBL" id="PKR48013.1"/>
    </source>
</evidence>
<evidence type="ECO:0000256" key="2">
    <source>
        <dbReference type="ARBA" id="ARBA00010072"/>
    </source>
</evidence>
<keyword evidence="4" id="KW-1003">Cell membrane</keyword>
<dbReference type="NCBIfam" id="TIGR01726">
    <property type="entry name" value="HEQRo_perm_3TM"/>
    <property type="match status" value="1"/>
</dbReference>
<organism evidence="12 14">
    <name type="scientific">Thalassospira marina</name>
    <dbReference type="NCBI Taxonomy" id="2048283"/>
    <lineage>
        <taxon>Bacteria</taxon>
        <taxon>Pseudomonadati</taxon>
        <taxon>Pseudomonadota</taxon>
        <taxon>Alphaproteobacteria</taxon>
        <taxon>Rhodospirillales</taxon>
        <taxon>Thalassospiraceae</taxon>
        <taxon>Thalassospira</taxon>
    </lineage>
</organism>
<keyword evidence="6 9" id="KW-0812">Transmembrane</keyword>
<dbReference type="GO" id="GO:0006865">
    <property type="term" value="P:amino acid transport"/>
    <property type="evidence" value="ECO:0007669"/>
    <property type="project" value="TreeGrafter"/>
</dbReference>
<evidence type="ECO:0000256" key="8">
    <source>
        <dbReference type="ARBA" id="ARBA00023136"/>
    </source>
</evidence>
<keyword evidence="8 9" id="KW-0472">Membrane</keyword>
<dbReference type="Gene3D" id="1.10.3720.10">
    <property type="entry name" value="MetI-like"/>
    <property type="match status" value="1"/>
</dbReference>
<evidence type="ECO:0000313" key="11">
    <source>
        <dbReference type="EMBL" id="AUG55154.1"/>
    </source>
</evidence>
<dbReference type="InterPro" id="IPR000515">
    <property type="entry name" value="MetI-like"/>
</dbReference>
<comment type="subcellular location">
    <subcellularLocation>
        <location evidence="1">Cell inner membrane</location>
        <topology evidence="1">Multi-pass membrane protein</topology>
    </subcellularLocation>
    <subcellularLocation>
        <location evidence="9">Cell membrane</location>
        <topology evidence="9">Multi-pass membrane protein</topology>
    </subcellularLocation>
</comment>
<reference evidence="12 14" key="1">
    <citation type="submission" date="2017-09" db="EMBL/GenBank/DDBJ databases">
        <title>Biodiversity and function of Thalassospira species in the particle-attached aromatic-hydrocarbon-degrading consortia from the surface seawater of the South China Sea.</title>
        <authorList>
            <person name="Dong C."/>
            <person name="Liu R."/>
            <person name="Shao Z."/>
        </authorList>
    </citation>
    <scope>NUCLEOTIDE SEQUENCE [LARGE SCALE GENOMIC DNA]</scope>
    <source>
        <strain evidence="12 14">CSC1P2</strain>
    </source>
</reference>
<feature type="transmembrane region" description="Helical" evidence="9">
    <location>
        <begin position="55"/>
        <end position="75"/>
    </location>
</feature>
<gene>
    <name evidence="12" type="ORF">COO20_25315</name>
    <name evidence="11" type="ORF">CSC3H3_15905</name>
</gene>
<dbReference type="KEGG" id="thac:CSC3H3_15905"/>
<protein>
    <submittedName>
        <fullName evidence="12">ABC transporter permease</fullName>
    </submittedName>
</protein>
<evidence type="ECO:0000256" key="3">
    <source>
        <dbReference type="ARBA" id="ARBA00022448"/>
    </source>
</evidence>
<dbReference type="InterPro" id="IPR010065">
    <property type="entry name" value="AA_ABC_transptr_permease_3TM"/>
</dbReference>
<dbReference type="GO" id="GO:0022857">
    <property type="term" value="F:transmembrane transporter activity"/>
    <property type="evidence" value="ECO:0007669"/>
    <property type="project" value="InterPro"/>
</dbReference>
<dbReference type="Proteomes" id="UP000233597">
    <property type="component" value="Unassembled WGS sequence"/>
</dbReference>
<proteinExistence type="inferred from homology"/>
<accession>A0A2N3KC27</accession>
<evidence type="ECO:0000256" key="1">
    <source>
        <dbReference type="ARBA" id="ARBA00004429"/>
    </source>
</evidence>
<evidence type="ECO:0000313" key="14">
    <source>
        <dbReference type="Proteomes" id="UP000233597"/>
    </source>
</evidence>
<evidence type="ECO:0000259" key="10">
    <source>
        <dbReference type="PROSITE" id="PS50928"/>
    </source>
</evidence>
<evidence type="ECO:0000256" key="6">
    <source>
        <dbReference type="ARBA" id="ARBA00022692"/>
    </source>
</evidence>
<feature type="transmembrane region" description="Helical" evidence="9">
    <location>
        <begin position="20"/>
        <end position="43"/>
    </location>
</feature>
<keyword evidence="3 9" id="KW-0813">Transport</keyword>
<evidence type="ECO:0000256" key="5">
    <source>
        <dbReference type="ARBA" id="ARBA00022519"/>
    </source>
</evidence>
<dbReference type="SUPFAM" id="SSF161098">
    <property type="entry name" value="MetI-like"/>
    <property type="match status" value="1"/>
</dbReference>
<dbReference type="Pfam" id="PF00528">
    <property type="entry name" value="BPD_transp_1"/>
    <property type="match status" value="1"/>
</dbReference>
<dbReference type="Proteomes" id="UP000233458">
    <property type="component" value="Chromosome"/>
</dbReference>